<evidence type="ECO:0000313" key="1">
    <source>
        <dbReference type="EMBL" id="SFP48944.1"/>
    </source>
</evidence>
<reference evidence="2" key="1">
    <citation type="submission" date="2016-10" db="EMBL/GenBank/DDBJ databases">
        <authorList>
            <person name="Varghese N."/>
            <person name="Submissions S."/>
        </authorList>
    </citation>
    <scope>NUCLEOTIDE SEQUENCE [LARGE SCALE GENOMIC DNA]</scope>
    <source>
        <strain evidence="2">S7</strain>
    </source>
</reference>
<name>A0A1I5QRN1_9BACI</name>
<dbReference type="AlphaFoldDB" id="A0A1I5QRN1"/>
<accession>A0A1I5QRN1</accession>
<protein>
    <submittedName>
        <fullName evidence="1">Uncharacterized protein</fullName>
    </submittedName>
</protein>
<proteinExistence type="predicted"/>
<keyword evidence="2" id="KW-1185">Reference proteome</keyword>
<organism evidence="1 2">
    <name type="scientific">Salibacterium halotolerans</name>
    <dbReference type="NCBI Taxonomy" id="1884432"/>
    <lineage>
        <taxon>Bacteria</taxon>
        <taxon>Bacillati</taxon>
        <taxon>Bacillota</taxon>
        <taxon>Bacilli</taxon>
        <taxon>Bacillales</taxon>
        <taxon>Bacillaceae</taxon>
    </lineage>
</organism>
<evidence type="ECO:0000313" key="2">
    <source>
        <dbReference type="Proteomes" id="UP000198892"/>
    </source>
</evidence>
<sequence>MLEVIDVEYIRKEGNKKGFSYFDAAIRVSGFFPSL</sequence>
<dbReference type="EMBL" id="FOXD01000006">
    <property type="protein sequence ID" value="SFP48944.1"/>
    <property type="molecule type" value="Genomic_DNA"/>
</dbReference>
<dbReference type="Proteomes" id="UP000198892">
    <property type="component" value="Unassembled WGS sequence"/>
</dbReference>
<gene>
    <name evidence="1" type="ORF">SAMN05518683_1067</name>
</gene>